<dbReference type="PANTHER" id="PTHR47991">
    <property type="entry name" value="OXOGLUTARATE/IRON-DEPENDENT DIOXYGENASE"/>
    <property type="match status" value="1"/>
</dbReference>
<dbReference type="InterPro" id="IPR005123">
    <property type="entry name" value="Oxoglu/Fe-dep_dioxygenase_dom"/>
</dbReference>
<evidence type="ECO:0000256" key="3">
    <source>
        <dbReference type="ARBA" id="ARBA00023004"/>
    </source>
</evidence>
<protein>
    <recommendedName>
        <fullName evidence="5">Fe2OG dioxygenase domain-containing protein</fullName>
    </recommendedName>
</protein>
<proteinExistence type="inferred from homology"/>
<dbReference type="Proteomes" id="UP001280121">
    <property type="component" value="Unassembled WGS sequence"/>
</dbReference>
<evidence type="ECO:0000313" key="6">
    <source>
        <dbReference type="EMBL" id="KAK2664843.1"/>
    </source>
</evidence>
<evidence type="ECO:0000256" key="4">
    <source>
        <dbReference type="RuleBase" id="RU003682"/>
    </source>
</evidence>
<dbReference type="InterPro" id="IPR050295">
    <property type="entry name" value="Plant_2OG-oxidoreductases"/>
</dbReference>
<gene>
    <name evidence="6" type="ORF">Ddye_003417</name>
</gene>
<dbReference type="EMBL" id="JANJYI010000001">
    <property type="protein sequence ID" value="KAK2664843.1"/>
    <property type="molecule type" value="Genomic_DNA"/>
</dbReference>
<evidence type="ECO:0000313" key="7">
    <source>
        <dbReference type="Proteomes" id="UP001280121"/>
    </source>
</evidence>
<evidence type="ECO:0000256" key="1">
    <source>
        <dbReference type="ARBA" id="ARBA00008056"/>
    </source>
</evidence>
<dbReference type="Gene3D" id="2.60.120.330">
    <property type="entry name" value="B-lactam Antibiotic, Isopenicillin N Synthase, Chain"/>
    <property type="match status" value="1"/>
</dbReference>
<dbReference type="PROSITE" id="PS51471">
    <property type="entry name" value="FE2OG_OXY"/>
    <property type="match status" value="1"/>
</dbReference>
<keyword evidence="4" id="KW-0560">Oxidoreductase</keyword>
<comment type="similarity">
    <text evidence="1 4">Belongs to the iron/ascorbate-dependent oxidoreductase family.</text>
</comment>
<dbReference type="Pfam" id="PF14226">
    <property type="entry name" value="DIOX_N"/>
    <property type="match status" value="1"/>
</dbReference>
<evidence type="ECO:0000259" key="5">
    <source>
        <dbReference type="PROSITE" id="PS51471"/>
    </source>
</evidence>
<dbReference type="Pfam" id="PF03171">
    <property type="entry name" value="2OG-FeII_Oxy"/>
    <property type="match status" value="1"/>
</dbReference>
<accession>A0AAE0CVY7</accession>
<keyword evidence="7" id="KW-1185">Reference proteome</keyword>
<evidence type="ECO:0000256" key="2">
    <source>
        <dbReference type="ARBA" id="ARBA00022723"/>
    </source>
</evidence>
<keyword evidence="2 4" id="KW-0479">Metal-binding</keyword>
<comment type="caution">
    <text evidence="6">The sequence shown here is derived from an EMBL/GenBank/DDBJ whole genome shotgun (WGS) entry which is preliminary data.</text>
</comment>
<dbReference type="GO" id="GO:0016491">
    <property type="term" value="F:oxidoreductase activity"/>
    <property type="evidence" value="ECO:0007669"/>
    <property type="project" value="UniProtKB-KW"/>
</dbReference>
<dbReference type="GO" id="GO:0046872">
    <property type="term" value="F:metal ion binding"/>
    <property type="evidence" value="ECO:0007669"/>
    <property type="project" value="UniProtKB-KW"/>
</dbReference>
<name>A0AAE0CVY7_9ROSI</name>
<sequence length="420" mass="47304">MEKNIECFHEATFIDQDGHPRTTRVPVVQELARSEPDDEGRVEELAKLASVAKEWGLFLVTEHGIGSDMLNGVKDVVKGFFALSFQEKKQCVGSYVSVDNMGYGRNFVKSEDQPQAIENYVEEARNVLDELLIALAEALALESHVFLRHFDSNNSEINVRINYYPPCPKPDLALGLTPHTDASALTLLMQFETTGGLQILKDRKWLTVPWTDDALLVNVGDLLEIMSNGRLKSPWHRVVTQMNVERFSVALFYNPPSRAEIDPEPIEDLVHEYEGFKKVVVSEYLQHFYAISPTKEKQAIMYAKVMKQTPFGLRETERDNFDKWDKWMKIGNDGVKTGCPDLLGIRLRPVGLMGHARHNLLGRQTMSGQLIWEGGLGLCQAVHRAGLWGAGLVGRAWPAYRPHHLGPAWHAILTGFGPTF</sequence>
<dbReference type="InterPro" id="IPR027443">
    <property type="entry name" value="IPNS-like_sf"/>
</dbReference>
<organism evidence="6 7">
    <name type="scientific">Dipteronia dyeriana</name>
    <dbReference type="NCBI Taxonomy" id="168575"/>
    <lineage>
        <taxon>Eukaryota</taxon>
        <taxon>Viridiplantae</taxon>
        <taxon>Streptophyta</taxon>
        <taxon>Embryophyta</taxon>
        <taxon>Tracheophyta</taxon>
        <taxon>Spermatophyta</taxon>
        <taxon>Magnoliopsida</taxon>
        <taxon>eudicotyledons</taxon>
        <taxon>Gunneridae</taxon>
        <taxon>Pentapetalae</taxon>
        <taxon>rosids</taxon>
        <taxon>malvids</taxon>
        <taxon>Sapindales</taxon>
        <taxon>Sapindaceae</taxon>
        <taxon>Hippocastanoideae</taxon>
        <taxon>Acereae</taxon>
        <taxon>Dipteronia</taxon>
    </lineage>
</organism>
<dbReference type="SUPFAM" id="SSF51197">
    <property type="entry name" value="Clavaminate synthase-like"/>
    <property type="match status" value="1"/>
</dbReference>
<keyword evidence="3 4" id="KW-0408">Iron</keyword>
<dbReference type="AlphaFoldDB" id="A0AAE0CVY7"/>
<dbReference type="InterPro" id="IPR026992">
    <property type="entry name" value="DIOX_N"/>
</dbReference>
<feature type="domain" description="Fe2OG dioxygenase" evidence="5">
    <location>
        <begin position="152"/>
        <end position="255"/>
    </location>
</feature>
<reference evidence="6" key="1">
    <citation type="journal article" date="2023" name="Plant J.">
        <title>Genome sequences and population genomics provide insights into the demographic history, inbreeding, and mutation load of two 'living fossil' tree species of Dipteronia.</title>
        <authorList>
            <person name="Feng Y."/>
            <person name="Comes H.P."/>
            <person name="Chen J."/>
            <person name="Zhu S."/>
            <person name="Lu R."/>
            <person name="Zhang X."/>
            <person name="Li P."/>
            <person name="Qiu J."/>
            <person name="Olsen K.M."/>
            <person name="Qiu Y."/>
        </authorList>
    </citation>
    <scope>NUCLEOTIDE SEQUENCE</scope>
    <source>
        <strain evidence="6">KIB01</strain>
    </source>
</reference>
<dbReference type="InterPro" id="IPR044861">
    <property type="entry name" value="IPNS-like_FE2OG_OXY"/>
</dbReference>